<protein>
    <submittedName>
        <fullName evidence="1">Uncharacterized protein</fullName>
    </submittedName>
</protein>
<reference evidence="1" key="2">
    <citation type="submission" date="2025-09" db="UniProtKB">
        <authorList>
            <consortium name="EnsemblPlants"/>
        </authorList>
    </citation>
    <scope>IDENTIFICATION</scope>
</reference>
<evidence type="ECO:0000313" key="2">
    <source>
        <dbReference type="Proteomes" id="UP001732700"/>
    </source>
</evidence>
<sequence>MDPAEDASLEPAIRWLLQSILASPLINEQAPWVREAELAEEMEGLKSEIKAVQVVVSVIKGRALGNEPLAGSLVELKELLYDTDDAVDELDYCRLLQLDQGDTWQTDGYHGASRADRSVENADVPTTSVTLPDPNEMDGHGTQLVGTQSSSVGKLRSKLWKEFEILEFSEKGAPIRAKCKHCKTELRCPTNQGTGVLQNHLKSKACPYDPLSTTDATANPAPVATANLLSSGKRRRNEEESTRLRTANTNRWNNGDFSKMIRDITHKLRHVREGVVRVLSIVGSDFAASSNHSQGASSHQRRRTTGTLQGYVYGRDFEKKTIIERMNEEVLETGAIVLPILGIAGVGKTALAKLVYNDPAVKDQFDYMWIWVSNSFDAMELTKDMLASVSQETHIGLCNFTKLQEILESHIKSKRVLLILDDVWDGIDDYQWNQLLAPFNSSNPRGNMIIVTTRKPCVAKRRGTVAPITLGALESDDFWLFFGACAFGDVNLNEVCMINYLFEKKRVSHLGKQIAQKLKGNPLAAETAGALLSVHQTVGHWSSILKNEDWKSLTLSGGIMSALKLCYDKLPYHLQKCFSYCSLFPCSYRFLGEELVRIWISQGFVKRDSSSKRLEEIGQDYVAELVNLGFFKQFKKKSSSGCYYVMYNLMHDFARVVSITECVTIDGLQCNRMFATVRHLSIISSSIYQKEDQTGNIARSEKFEEILRNNVTSVGKLRSLVIIGQYGSSFFQFFENAFQKAHNLCLLHLSGTSADFRSLLRSLNPAHLRYLKLENGRAEQEGLPQVLSKSFHLHVLDCHKYSGAWLASLQTVHLHKSGELLILPSLEKLQCLTRLKLSNMRNVTEVSVPSLEELILFEMPKLKTCSCISVGGLKSSLRVLDTQSCPVLEVFDLFQKVHNYETEHKSWLPSLKKLIISDCPNLDVMIPLPPSATDLEIKGSSSQTLRIKPNSVLGESPCEMTLDDKFLSFHNMRDLKYLKMKDCCNLVSITLRNFGYLMSLKSLEIQNCKELVSSDEDLMMPSNDGALLSLESLSTKECGITGKWLSLMLRNSPTLKKLYLYDCPQLTQLQVGEDDNIQSNLTSASEASSSVYQKYSFASADPERPCRTPLNFSSSLKDKRFILCPHLTLGTRKGFAGFTSLEKLAIGECPELVSADGRLLLPQSLEELDIECLHETLWPCFMGNLTHLKKLKVSCSPHLKSLQLDSCTAMEYLRICRCSSLATLEGLRSLVNLRELNVVNSPVLASLAMSGEGYQQIEEISSESPELLFLNFECSQLPGLESLHISELSLLTSSFCKGLSCLRSLSLQYLEERRLTDEQERALLLHGSLQELMFIGSFELLDLPAELHRLHSLKTLKIQDCMAISRLPKEGLPPSLEELEIEGCSSVLSAQCSRLATDELTVIIDGHYI</sequence>
<reference evidence="1" key="1">
    <citation type="submission" date="2021-05" db="EMBL/GenBank/DDBJ databases">
        <authorList>
            <person name="Scholz U."/>
            <person name="Mascher M."/>
            <person name="Fiebig A."/>
        </authorList>
    </citation>
    <scope>NUCLEOTIDE SEQUENCE [LARGE SCALE GENOMIC DNA]</scope>
</reference>
<dbReference type="EnsemblPlants" id="AVESA.00010b.r2.6CG1148860.2">
    <property type="protein sequence ID" value="AVESA.00010b.r2.6CG1148860.2.CDS"/>
    <property type="gene ID" value="AVESA.00010b.r2.6CG1148860"/>
</dbReference>
<name>A0ACD5Z8W5_AVESA</name>
<accession>A0ACD5Z8W5</accession>
<dbReference type="Proteomes" id="UP001732700">
    <property type="component" value="Chromosome 6C"/>
</dbReference>
<organism evidence="1 2">
    <name type="scientific">Avena sativa</name>
    <name type="common">Oat</name>
    <dbReference type="NCBI Taxonomy" id="4498"/>
    <lineage>
        <taxon>Eukaryota</taxon>
        <taxon>Viridiplantae</taxon>
        <taxon>Streptophyta</taxon>
        <taxon>Embryophyta</taxon>
        <taxon>Tracheophyta</taxon>
        <taxon>Spermatophyta</taxon>
        <taxon>Magnoliopsida</taxon>
        <taxon>Liliopsida</taxon>
        <taxon>Poales</taxon>
        <taxon>Poaceae</taxon>
        <taxon>BOP clade</taxon>
        <taxon>Pooideae</taxon>
        <taxon>Poodae</taxon>
        <taxon>Poeae</taxon>
        <taxon>Poeae Chloroplast Group 1 (Aveneae type)</taxon>
        <taxon>Aveninae</taxon>
        <taxon>Avena</taxon>
    </lineage>
</organism>
<proteinExistence type="predicted"/>
<keyword evidence="2" id="KW-1185">Reference proteome</keyword>
<evidence type="ECO:0000313" key="1">
    <source>
        <dbReference type="EnsemblPlants" id="AVESA.00010b.r2.6CG1148860.2.CDS"/>
    </source>
</evidence>